<organism evidence="1 2">
    <name type="scientific">Silvanigrella paludirubra</name>
    <dbReference type="NCBI Taxonomy" id="2499159"/>
    <lineage>
        <taxon>Bacteria</taxon>
        <taxon>Pseudomonadati</taxon>
        <taxon>Bdellovibrionota</taxon>
        <taxon>Oligoflexia</taxon>
        <taxon>Silvanigrellales</taxon>
        <taxon>Silvanigrellaceae</taxon>
        <taxon>Silvanigrella</taxon>
    </lineage>
</organism>
<accession>A0A6N6VWD2</accession>
<sequence>MFKQILIYFELLLLTIFFPQFSLADEVLDSQVCSFAKEIKLQNEDRELQQWKVENTSLPVLTYTHEILPVYLGGTIFQNNNERFNIYTLPYYFNLGYANFITDNLGLLKISKQNFGVWYLLPSSDLVVQGSSEKNNYAKYAKLNFGSVRIKTFKINYNHDFKKNSIVLETNEIRILIEPGSDIYIERENKENKFYTKIILFCGNVKVIKNQINLNPGIEYTIYKNSYLNYQRKPDSSKIENIYALTTLPIIFENLSRNIDYKNNKNLFDIILNIGYSNIRIFETTYTGYNAKISILIPLLDLYNSVKYVLGVNTRLEETKRNSLIGNYKLESKLNSLEFGIENGLKYKPVTEFTGFILSSFNYSPLTMYSNNYSISGISINNNPKVNKNMNLGITLIGIYNIFDNFGLGGSIYSAIGYLDYSEDNSNGYNFTGNSGLYFIYNFDLSIYYLF</sequence>
<keyword evidence="2" id="KW-1185">Reference proteome</keyword>
<dbReference type="EMBL" id="WFLM01000001">
    <property type="protein sequence ID" value="KAB8040621.1"/>
    <property type="molecule type" value="Genomic_DNA"/>
</dbReference>
<dbReference type="Proteomes" id="UP000437748">
    <property type="component" value="Unassembled WGS sequence"/>
</dbReference>
<name>A0A6N6VWD2_9BACT</name>
<evidence type="ECO:0000313" key="2">
    <source>
        <dbReference type="Proteomes" id="UP000437748"/>
    </source>
</evidence>
<dbReference type="RefSeq" id="WP_153418136.1">
    <property type="nucleotide sequence ID" value="NZ_WFLM01000001.1"/>
</dbReference>
<proteinExistence type="predicted"/>
<reference evidence="1 2" key="1">
    <citation type="submission" date="2019-10" db="EMBL/GenBank/DDBJ databases">
        <title>New species of Slilvanegrellaceae.</title>
        <authorList>
            <person name="Pitt A."/>
            <person name="Hahn M.W."/>
        </authorList>
    </citation>
    <scope>NUCLEOTIDE SEQUENCE [LARGE SCALE GENOMIC DNA]</scope>
    <source>
        <strain evidence="1 2">SP-Ram-0.45-NSY-1</strain>
    </source>
</reference>
<gene>
    <name evidence="1" type="ORF">GCL60_01490</name>
</gene>
<comment type="caution">
    <text evidence="1">The sequence shown here is derived from an EMBL/GenBank/DDBJ whole genome shotgun (WGS) entry which is preliminary data.</text>
</comment>
<protein>
    <submittedName>
        <fullName evidence="1">Uncharacterized protein</fullName>
    </submittedName>
</protein>
<dbReference type="AlphaFoldDB" id="A0A6N6VWD2"/>
<evidence type="ECO:0000313" key="1">
    <source>
        <dbReference type="EMBL" id="KAB8040621.1"/>
    </source>
</evidence>